<comment type="caution">
    <text evidence="2">The sequence shown here is derived from an EMBL/GenBank/DDBJ whole genome shotgun (WGS) entry which is preliminary data.</text>
</comment>
<keyword evidence="1" id="KW-1133">Transmembrane helix</keyword>
<sequence length="388" mass="42824">MTHASTVDGIVVALVVGVRLVVPLFIGRFPLPAILASLVVDGLDKSILQAFTGLDLTNYQSYDKALDIYYLSITYLAVLRNWRDRYAVNVVAALWYYRLVGVLLFELTGLRWLLLVFPNTFEYVVIALEVVRTRWDQRRLSHRAVLGLTAFVWIVIKLPQEWWIHVAQLDFTDEFLTRVLGVDPDEGWAAGFANRPWVLAALVGLVVALALGLRWLWPRLPAADWAFTLDADEVARRSGAPVRPAGVRAAVTRWAVVEKVVLVGLVTTILVLSYPRIDARWWAAWVVVAGVVLVHAAVQVWRVRTSRTGPTSLPGLVALNTAISLVAMSVLAALVADGRTGDVALVDALLMAFVVGLMTALYDRWAPESWTARRGEPAPLTAGADSSR</sequence>
<proteinExistence type="predicted"/>
<feature type="transmembrane region" description="Helical" evidence="1">
    <location>
        <begin position="6"/>
        <end position="26"/>
    </location>
</feature>
<gene>
    <name evidence="2" type="ORF">CCO02nite_06420</name>
</gene>
<evidence type="ECO:0000313" key="2">
    <source>
        <dbReference type="EMBL" id="GEL93984.1"/>
    </source>
</evidence>
<feature type="transmembrane region" description="Helical" evidence="1">
    <location>
        <begin position="281"/>
        <end position="301"/>
    </location>
</feature>
<feature type="transmembrane region" description="Helical" evidence="1">
    <location>
        <begin position="256"/>
        <end position="275"/>
    </location>
</feature>
<feature type="transmembrane region" description="Helical" evidence="1">
    <location>
        <begin position="140"/>
        <end position="156"/>
    </location>
</feature>
<feature type="transmembrane region" description="Helical" evidence="1">
    <location>
        <begin position="348"/>
        <end position="365"/>
    </location>
</feature>
<feature type="transmembrane region" description="Helical" evidence="1">
    <location>
        <begin position="110"/>
        <end position="128"/>
    </location>
</feature>
<protein>
    <submittedName>
        <fullName evidence="2">Uncharacterized protein</fullName>
    </submittedName>
</protein>
<feature type="transmembrane region" description="Helical" evidence="1">
    <location>
        <begin position="313"/>
        <end position="336"/>
    </location>
</feature>
<dbReference type="EMBL" id="BJWG01000002">
    <property type="protein sequence ID" value="GEL93984.1"/>
    <property type="molecule type" value="Genomic_DNA"/>
</dbReference>
<keyword evidence="1" id="KW-0812">Transmembrane</keyword>
<feature type="transmembrane region" description="Helical" evidence="1">
    <location>
        <begin position="86"/>
        <end position="104"/>
    </location>
</feature>
<name>A0A511J7N2_9CELL</name>
<dbReference type="RefSeq" id="WP_146841605.1">
    <property type="nucleotide sequence ID" value="NZ_BJWG01000002.1"/>
</dbReference>
<dbReference type="AlphaFoldDB" id="A0A511J7N2"/>
<accession>A0A511J7N2</accession>
<dbReference type="Proteomes" id="UP000321720">
    <property type="component" value="Unassembled WGS sequence"/>
</dbReference>
<organism evidence="2 3">
    <name type="scientific">Cellulomonas composti</name>
    <dbReference type="NCBI Taxonomy" id="266130"/>
    <lineage>
        <taxon>Bacteria</taxon>
        <taxon>Bacillati</taxon>
        <taxon>Actinomycetota</taxon>
        <taxon>Actinomycetes</taxon>
        <taxon>Micrococcales</taxon>
        <taxon>Cellulomonadaceae</taxon>
        <taxon>Cellulomonas</taxon>
    </lineage>
</organism>
<keyword evidence="3" id="KW-1185">Reference proteome</keyword>
<keyword evidence="1" id="KW-0472">Membrane</keyword>
<dbReference type="OrthoDB" id="5768436at2"/>
<evidence type="ECO:0000313" key="3">
    <source>
        <dbReference type="Proteomes" id="UP000321720"/>
    </source>
</evidence>
<feature type="transmembrane region" description="Helical" evidence="1">
    <location>
        <begin position="197"/>
        <end position="217"/>
    </location>
</feature>
<evidence type="ECO:0000256" key="1">
    <source>
        <dbReference type="SAM" id="Phobius"/>
    </source>
</evidence>
<reference evidence="2 3" key="1">
    <citation type="submission" date="2019-07" db="EMBL/GenBank/DDBJ databases">
        <title>Whole genome shotgun sequence of Cellulomonas composti NBRC 100758.</title>
        <authorList>
            <person name="Hosoyama A."/>
            <person name="Uohara A."/>
            <person name="Ohji S."/>
            <person name="Ichikawa N."/>
        </authorList>
    </citation>
    <scope>NUCLEOTIDE SEQUENCE [LARGE SCALE GENOMIC DNA]</scope>
    <source>
        <strain evidence="2 3">NBRC 100758</strain>
    </source>
</reference>